<dbReference type="EMBL" id="LR134384">
    <property type="protein sequence ID" value="VEH14207.1"/>
    <property type="molecule type" value="Genomic_DNA"/>
</dbReference>
<sequence>MNEYKGISMFKVSKKQHRRLLVSLWVVIVLTVIRNIVLPGLPGNAENAGLLLLLPIVKGKVFMFILGAAVVVAQCVILNELWVALRRIAHWGQWACLVFMVALVSNFMLGSVFTWFGTDASFYFSTVSRVVSYLQIGSFFLLSGAWLVVACVLAFSFSGRIKDCGLVLLALLMIVNAGIPILTKSLGEWSFAVAGILGFISFFVSLLFYYYIYKCFETTKDPQE</sequence>
<dbReference type="Proteomes" id="UP000274578">
    <property type="component" value="Chromosome 1"/>
</dbReference>
<name>A0A448L2L9_9BACT</name>
<evidence type="ECO:0000313" key="3">
    <source>
        <dbReference type="Proteomes" id="UP000274578"/>
    </source>
</evidence>
<keyword evidence="1" id="KW-1133">Transmembrane helix</keyword>
<proteinExistence type="predicted"/>
<gene>
    <name evidence="2" type="ORF">NCTC13071_00174</name>
</gene>
<dbReference type="AlphaFoldDB" id="A0A448L2L9"/>
<keyword evidence="1" id="KW-0812">Transmembrane</keyword>
<accession>A0A448L2L9</accession>
<feature type="transmembrane region" description="Helical" evidence="1">
    <location>
        <begin position="164"/>
        <end position="183"/>
    </location>
</feature>
<dbReference type="KEGG" id="poc:NCTC13071_00174"/>
<reference evidence="2 3" key="1">
    <citation type="submission" date="2018-12" db="EMBL/GenBank/DDBJ databases">
        <authorList>
            <consortium name="Pathogen Informatics"/>
        </authorList>
    </citation>
    <scope>NUCLEOTIDE SEQUENCE [LARGE SCALE GENOMIC DNA]</scope>
    <source>
        <strain evidence="2 3">NCTC13071</strain>
    </source>
</reference>
<feature type="transmembrane region" description="Helical" evidence="1">
    <location>
        <begin position="20"/>
        <end position="41"/>
    </location>
</feature>
<evidence type="ECO:0000256" key="1">
    <source>
        <dbReference type="SAM" id="Phobius"/>
    </source>
</evidence>
<feature type="transmembrane region" description="Helical" evidence="1">
    <location>
        <begin position="189"/>
        <end position="212"/>
    </location>
</feature>
<feature type="transmembrane region" description="Helical" evidence="1">
    <location>
        <begin position="94"/>
        <end position="116"/>
    </location>
</feature>
<evidence type="ECO:0000313" key="2">
    <source>
        <dbReference type="EMBL" id="VEH14207.1"/>
    </source>
</evidence>
<feature type="transmembrane region" description="Helical" evidence="1">
    <location>
        <begin position="136"/>
        <end position="157"/>
    </location>
</feature>
<dbReference type="GeneID" id="85011100"/>
<protein>
    <submittedName>
        <fullName evidence="2">Uncharacterized protein</fullName>
    </submittedName>
</protein>
<keyword evidence="1" id="KW-0472">Membrane</keyword>
<dbReference type="RefSeq" id="WP_018919345.1">
    <property type="nucleotide sequence ID" value="NZ_LR134384.1"/>
</dbReference>
<feature type="transmembrane region" description="Helical" evidence="1">
    <location>
        <begin position="61"/>
        <end position="82"/>
    </location>
</feature>
<organism evidence="2 3">
    <name type="scientific">Segatella oris</name>
    <dbReference type="NCBI Taxonomy" id="28135"/>
    <lineage>
        <taxon>Bacteria</taxon>
        <taxon>Pseudomonadati</taxon>
        <taxon>Bacteroidota</taxon>
        <taxon>Bacteroidia</taxon>
        <taxon>Bacteroidales</taxon>
        <taxon>Prevotellaceae</taxon>
        <taxon>Segatella</taxon>
    </lineage>
</organism>